<dbReference type="GeneID" id="25405802"/>
<dbReference type="GO" id="GO:0000287">
    <property type="term" value="F:magnesium ion binding"/>
    <property type="evidence" value="ECO:0007669"/>
    <property type="project" value="UniProtKB-UniRule"/>
</dbReference>
<dbReference type="Proteomes" id="UP000266720">
    <property type="component" value="Chromosome"/>
</dbReference>
<comment type="function">
    <text evidence="6">Toxic component of a toxin-antitoxin (TA) system. An RNase.</text>
</comment>
<evidence type="ECO:0000256" key="3">
    <source>
        <dbReference type="ARBA" id="ARBA00022723"/>
    </source>
</evidence>
<evidence type="ECO:0000256" key="6">
    <source>
        <dbReference type="HAMAP-Rule" id="MF_00265"/>
    </source>
</evidence>
<dbReference type="AlphaFoldDB" id="A0A3G1A5V5"/>
<dbReference type="GO" id="GO:0004540">
    <property type="term" value="F:RNA nuclease activity"/>
    <property type="evidence" value="ECO:0007669"/>
    <property type="project" value="InterPro"/>
</dbReference>
<dbReference type="HAMAP" id="MF_00265">
    <property type="entry name" value="VapC_Nob1"/>
    <property type="match status" value="1"/>
</dbReference>
<dbReference type="CDD" id="cd09881">
    <property type="entry name" value="PIN_VapC4-5_FitB-like"/>
    <property type="match status" value="1"/>
</dbReference>
<feature type="binding site" evidence="6">
    <location>
        <position position="86"/>
    </location>
    <ligand>
        <name>Mg(2+)</name>
        <dbReference type="ChEBI" id="CHEBI:18420"/>
    </ligand>
</feature>
<dbReference type="InterPro" id="IPR029060">
    <property type="entry name" value="PIN-like_dom_sf"/>
</dbReference>
<keyword evidence="3 6" id="KW-0479">Metal-binding</keyword>
<proteinExistence type="inferred from homology"/>
<evidence type="ECO:0000313" key="9">
    <source>
        <dbReference type="Proteomes" id="UP000266720"/>
    </source>
</evidence>
<dbReference type="SUPFAM" id="SSF88723">
    <property type="entry name" value="PIN domain-like"/>
    <property type="match status" value="1"/>
</dbReference>
<keyword evidence="2 6" id="KW-0540">Nuclease</keyword>
<dbReference type="InterPro" id="IPR002716">
    <property type="entry name" value="PIN_dom"/>
</dbReference>
<dbReference type="Gene3D" id="3.40.50.1010">
    <property type="entry name" value="5'-nuclease"/>
    <property type="match status" value="1"/>
</dbReference>
<accession>A0A3G1A5V5</accession>
<dbReference type="EC" id="3.1.-.-" evidence="6"/>
<keyword evidence="6" id="KW-0800">Toxin</keyword>
<keyword evidence="5 6" id="KW-0460">Magnesium</keyword>
<protein>
    <recommendedName>
        <fullName evidence="6">Ribonuclease VapC</fullName>
        <shortName evidence="6">RNase VapC</shortName>
        <ecNumber evidence="6">3.1.-.-</ecNumber>
    </recommendedName>
    <alternativeName>
        <fullName evidence="6">Putative toxin VapC</fullName>
    </alternativeName>
</protein>
<dbReference type="GO" id="GO:0016787">
    <property type="term" value="F:hydrolase activity"/>
    <property type="evidence" value="ECO:0007669"/>
    <property type="project" value="UniProtKB-KW"/>
</dbReference>
<evidence type="ECO:0000256" key="1">
    <source>
        <dbReference type="ARBA" id="ARBA00022649"/>
    </source>
</evidence>
<keyword evidence="4 6" id="KW-0378">Hydrolase</keyword>
<dbReference type="KEGG" id="tcb:TCARB_0344"/>
<dbReference type="STRING" id="697581.TCARB_0344"/>
<dbReference type="InterPro" id="IPR022907">
    <property type="entry name" value="VapC_family"/>
</dbReference>
<dbReference type="GO" id="GO:0090729">
    <property type="term" value="F:toxin activity"/>
    <property type="evidence" value="ECO:0007669"/>
    <property type="project" value="UniProtKB-KW"/>
</dbReference>
<feature type="domain" description="PIN" evidence="7">
    <location>
        <begin position="5"/>
        <end position="111"/>
    </location>
</feature>
<dbReference type="InterPro" id="IPR051749">
    <property type="entry name" value="PINc/VapC_TA_RNase"/>
</dbReference>
<reference evidence="9" key="1">
    <citation type="book" date="2010" name="EXTREMOPHILES" publisher="0:0-0">
        <title>Complete genome sequences of ten hyperthermophilic archaea reveal their metabolic capabilities and possible ecological roles.</title>
        <editorList>
            <person name="?"/>
        </editorList>
        <authorList>
            <person name="Ravin N.V."/>
            <person name="Mardanov A.V."/>
            <person name="Bonch-Osmolovskaya E.A."/>
            <person name="Skryabin K.G."/>
        </authorList>
    </citation>
    <scope>NUCLEOTIDE SEQUENCE [LARGE SCALE GENOMIC DNA]</scope>
    <source>
        <strain evidence="9">1505</strain>
    </source>
</reference>
<dbReference type="PANTHER" id="PTHR42740:SF1">
    <property type="entry name" value="RIBONUCLEASE VAPC3"/>
    <property type="match status" value="1"/>
</dbReference>
<dbReference type="PANTHER" id="PTHR42740">
    <property type="entry name" value="RIBONUCLEASE VAPC3"/>
    <property type="match status" value="1"/>
</dbReference>
<feature type="binding site" evidence="6">
    <location>
        <position position="8"/>
    </location>
    <ligand>
        <name>Mg(2+)</name>
        <dbReference type="ChEBI" id="CHEBI:18420"/>
    </ligand>
</feature>
<evidence type="ECO:0000256" key="2">
    <source>
        <dbReference type="ARBA" id="ARBA00022722"/>
    </source>
</evidence>
<evidence type="ECO:0000256" key="4">
    <source>
        <dbReference type="ARBA" id="ARBA00022801"/>
    </source>
</evidence>
<comment type="cofactor">
    <cofactor evidence="6">
        <name>Mg(2+)</name>
        <dbReference type="ChEBI" id="CHEBI:18420"/>
    </cofactor>
</comment>
<organism evidence="8 9">
    <name type="scientific">Thermofilum adornatum 1505</name>
    <dbReference type="NCBI Taxonomy" id="697581"/>
    <lineage>
        <taxon>Archaea</taxon>
        <taxon>Thermoproteota</taxon>
        <taxon>Thermoprotei</taxon>
        <taxon>Thermofilales</taxon>
        <taxon>Thermofilaceae</taxon>
        <taxon>Thermofilum</taxon>
    </lineage>
</organism>
<dbReference type="EMBL" id="CP007493">
    <property type="protein sequence ID" value="AJB41418.1"/>
    <property type="molecule type" value="Genomic_DNA"/>
</dbReference>
<evidence type="ECO:0000313" key="8">
    <source>
        <dbReference type="EMBL" id="AJB41418.1"/>
    </source>
</evidence>
<sequence>MGKGVLIDTDVLIEYIKGRRELPSEPRFISEITLYEFIRGTKDSYKAKKLLEEDFIVIFHDNDILRNAAEMWKKLRSQGKLVDDRDLLIAATSISRDLPLLTGNFKHFERLKEFGLKFYGNIAK</sequence>
<evidence type="ECO:0000256" key="5">
    <source>
        <dbReference type="ARBA" id="ARBA00022842"/>
    </source>
</evidence>
<dbReference type="Pfam" id="PF01850">
    <property type="entry name" value="PIN"/>
    <property type="match status" value="1"/>
</dbReference>
<keyword evidence="1 6" id="KW-1277">Toxin-antitoxin system</keyword>
<dbReference type="RefSeq" id="WP_052886520.1">
    <property type="nucleotide sequence ID" value="NZ_CP007493.1"/>
</dbReference>
<gene>
    <name evidence="6" type="primary">vapC</name>
    <name evidence="8" type="ORF">TCARB_0344</name>
</gene>
<evidence type="ECO:0000259" key="7">
    <source>
        <dbReference type="Pfam" id="PF01850"/>
    </source>
</evidence>
<comment type="similarity">
    <text evidence="6">Belongs to the PINc/VapC protein family.</text>
</comment>
<name>A0A3G1A5V5_9CREN</name>